<proteinExistence type="predicted"/>
<accession>A0ABD2NSE0</accession>
<keyword evidence="3" id="KW-1185">Reference proteome</keyword>
<dbReference type="EMBL" id="JABFTP020000144">
    <property type="protein sequence ID" value="KAL3281631.1"/>
    <property type="molecule type" value="Genomic_DNA"/>
</dbReference>
<feature type="region of interest" description="Disordered" evidence="1">
    <location>
        <begin position="46"/>
        <end position="80"/>
    </location>
</feature>
<sequence>MSIVNCGYPVFRSLEKEFYETRKDNMRHEWGRLKISDSGVTKYENLPAQKGKITAPGMSNSSPYNSRDDDISDDDENGGDSKSQYIIADVIALIKQNHYGLSNELKSFKKELSSLHESTQFVSNSSDELQKENMEIKRPLEEESGDLHNAKKRIRTDRKTEEMVSSIIGHIGVSMATLEFKARRISQAANSPVLLELNKY</sequence>
<evidence type="ECO:0000256" key="1">
    <source>
        <dbReference type="SAM" id="MobiDB-lite"/>
    </source>
</evidence>
<protein>
    <submittedName>
        <fullName evidence="2">Uncharacterized protein</fullName>
    </submittedName>
</protein>
<organism evidence="2 3">
    <name type="scientific">Cryptolaemus montrouzieri</name>
    <dbReference type="NCBI Taxonomy" id="559131"/>
    <lineage>
        <taxon>Eukaryota</taxon>
        <taxon>Metazoa</taxon>
        <taxon>Ecdysozoa</taxon>
        <taxon>Arthropoda</taxon>
        <taxon>Hexapoda</taxon>
        <taxon>Insecta</taxon>
        <taxon>Pterygota</taxon>
        <taxon>Neoptera</taxon>
        <taxon>Endopterygota</taxon>
        <taxon>Coleoptera</taxon>
        <taxon>Polyphaga</taxon>
        <taxon>Cucujiformia</taxon>
        <taxon>Coccinelloidea</taxon>
        <taxon>Coccinellidae</taxon>
        <taxon>Scymninae</taxon>
        <taxon>Scymnini</taxon>
        <taxon>Cryptolaemus</taxon>
    </lineage>
</organism>
<gene>
    <name evidence="2" type="ORF">HHI36_004837</name>
</gene>
<name>A0ABD2NSE0_9CUCU</name>
<reference evidence="2 3" key="1">
    <citation type="journal article" date="2021" name="BMC Biol.">
        <title>Horizontally acquired antibacterial genes associated with adaptive radiation of ladybird beetles.</title>
        <authorList>
            <person name="Li H.S."/>
            <person name="Tang X.F."/>
            <person name="Huang Y.H."/>
            <person name="Xu Z.Y."/>
            <person name="Chen M.L."/>
            <person name="Du X.Y."/>
            <person name="Qiu B.Y."/>
            <person name="Chen P.T."/>
            <person name="Zhang W."/>
            <person name="Slipinski A."/>
            <person name="Escalona H.E."/>
            <person name="Waterhouse R.M."/>
            <person name="Zwick A."/>
            <person name="Pang H."/>
        </authorList>
    </citation>
    <scope>NUCLEOTIDE SEQUENCE [LARGE SCALE GENOMIC DNA]</scope>
    <source>
        <strain evidence="2">SYSU2018</strain>
    </source>
</reference>
<dbReference type="AlphaFoldDB" id="A0ABD2NSE0"/>
<dbReference type="Proteomes" id="UP001516400">
    <property type="component" value="Unassembled WGS sequence"/>
</dbReference>
<evidence type="ECO:0000313" key="3">
    <source>
        <dbReference type="Proteomes" id="UP001516400"/>
    </source>
</evidence>
<evidence type="ECO:0000313" key="2">
    <source>
        <dbReference type="EMBL" id="KAL3281631.1"/>
    </source>
</evidence>
<comment type="caution">
    <text evidence="2">The sequence shown here is derived from an EMBL/GenBank/DDBJ whole genome shotgun (WGS) entry which is preliminary data.</text>
</comment>